<keyword evidence="13" id="KW-0325">Glycoprotein</keyword>
<dbReference type="Pfam" id="PF00450">
    <property type="entry name" value="Peptidase_S10"/>
    <property type="match status" value="1"/>
</dbReference>
<dbReference type="EMBL" id="JAVRRT010000006">
    <property type="protein sequence ID" value="KAK5171222.1"/>
    <property type="molecule type" value="Genomic_DNA"/>
</dbReference>
<dbReference type="InterPro" id="IPR029058">
    <property type="entry name" value="AB_hydrolase_fold"/>
</dbReference>
<dbReference type="Proteomes" id="UP001337655">
    <property type="component" value="Unassembled WGS sequence"/>
</dbReference>
<keyword evidence="5 15" id="KW-0645">Protease</keyword>
<feature type="region of interest" description="Disordered" evidence="16">
    <location>
        <begin position="477"/>
        <end position="525"/>
    </location>
</feature>
<comment type="function">
    <text evidence="14">Protease with a carboxypeptidase B-like function involved in the C-terminal processing of the lysine and arginine residues from protein precursors. Promotes cell fusion and is involved in the programmed cell death.</text>
</comment>
<feature type="signal peptide" evidence="18">
    <location>
        <begin position="1"/>
        <end position="38"/>
    </location>
</feature>
<evidence type="ECO:0000256" key="5">
    <source>
        <dbReference type="ARBA" id="ARBA00022670"/>
    </source>
</evidence>
<gene>
    <name evidence="19" type="primary">KEX1</name>
    <name evidence="19" type="ORF">LTR77_004366</name>
</gene>
<reference evidence="19 20" key="1">
    <citation type="submission" date="2023-08" db="EMBL/GenBank/DDBJ databases">
        <title>Black Yeasts Isolated from many extreme environments.</title>
        <authorList>
            <person name="Coleine C."/>
            <person name="Stajich J.E."/>
            <person name="Selbmann L."/>
        </authorList>
    </citation>
    <scope>NUCLEOTIDE SEQUENCE [LARGE SCALE GENOMIC DNA]</scope>
    <source>
        <strain evidence="19 20">CCFEE 5935</strain>
    </source>
</reference>
<evidence type="ECO:0000256" key="7">
    <source>
        <dbReference type="ARBA" id="ARBA00022703"/>
    </source>
</evidence>
<comment type="caution">
    <text evidence="19">The sequence shown here is derived from an EMBL/GenBank/DDBJ whole genome shotgun (WGS) entry which is preliminary data.</text>
</comment>
<feature type="transmembrane region" description="Helical" evidence="17">
    <location>
        <begin position="541"/>
        <end position="558"/>
    </location>
</feature>
<evidence type="ECO:0000313" key="20">
    <source>
        <dbReference type="Proteomes" id="UP001337655"/>
    </source>
</evidence>
<keyword evidence="9 15" id="KW-0378">Hydrolase</keyword>
<accession>A0AAV9PFX4</accession>
<sequence length="633" mass="70609">MPHTRCPPFRRRIANPWSPVFFAAITLLGLLWIPKVSAEGHSAADFYVSSLPGAPEPLLKMHAGHIEVTPEHHGNLFFWHFQNRHIGSKRRTVIWFNGGPGCSSMDGALMEIGPYRVEEGGNLRLNNGSWDQFANVLFIDNPVATGFSFVDGNALVHELDEMADQMITFLEKWFAIFPDYADDDLYLAGESYAGQHIPYIASHILMRNRNTSFNKAKLIGAWNLKGLIIGNGWISGEDQYKSYIPFGYESGMLKEGSEADDNAKAQFEKCQKALDDGGKDKVDTGACELVMMGMNRDLKTSDNKCYNVYDVRLKDEYPSCGMTWPPDLKYVTPYLRRDDVTRALNISPDKKTGWTECNNQVNHAFSATHSKPAKTLLPGLLEQMPIVLFSGDKDFICNHIGTENIIDNLKWNGDTGMKSTAKRDWTFDGQPAGQWQTARNLTYVRFYDSSHMVPFDYPARAADMLTRVMGVDYAEVGSPAGDSHIDGEDNTPVRPKPPSQPKPPRPPKEPSPPKTTEPATEEEKDKLDAATWAAYQRSGEAALAVVIVAAGAWGIFIWRSRRRRAGYKGVRTDEPYNDGDGGRARERRDVEAAREFDEAELDDLGPGGKDRYALADDEEEEVRGGGRANGHVT</sequence>
<protein>
    <recommendedName>
        <fullName evidence="15">Carboxypeptidase</fullName>
        <ecNumber evidence="15">3.4.16.-</ecNumber>
    </recommendedName>
</protein>
<dbReference type="FunFam" id="3.40.50.1820:FF:000121">
    <property type="entry name" value="Carboxypeptidase D"/>
    <property type="match status" value="1"/>
</dbReference>
<dbReference type="AlphaFoldDB" id="A0AAV9PFX4"/>
<dbReference type="GO" id="GO:0005802">
    <property type="term" value="C:trans-Golgi network"/>
    <property type="evidence" value="ECO:0007669"/>
    <property type="project" value="TreeGrafter"/>
</dbReference>
<evidence type="ECO:0000256" key="17">
    <source>
        <dbReference type="SAM" id="Phobius"/>
    </source>
</evidence>
<dbReference type="PANTHER" id="PTHR11802">
    <property type="entry name" value="SERINE PROTEASE FAMILY S10 SERINE CARBOXYPEPTIDASE"/>
    <property type="match status" value="1"/>
</dbReference>
<keyword evidence="8 18" id="KW-0732">Signal</keyword>
<evidence type="ECO:0000256" key="10">
    <source>
        <dbReference type="ARBA" id="ARBA00022989"/>
    </source>
</evidence>
<evidence type="ECO:0000256" key="9">
    <source>
        <dbReference type="ARBA" id="ARBA00022801"/>
    </source>
</evidence>
<evidence type="ECO:0000256" key="18">
    <source>
        <dbReference type="SAM" id="SignalP"/>
    </source>
</evidence>
<comment type="subcellular location">
    <subcellularLocation>
        <location evidence="2">Golgi apparatus</location>
        <location evidence="2">trans-Golgi network membrane</location>
        <topology evidence="2">Single-pass type I membrane protein</topology>
    </subcellularLocation>
</comment>
<evidence type="ECO:0000256" key="15">
    <source>
        <dbReference type="RuleBase" id="RU361156"/>
    </source>
</evidence>
<evidence type="ECO:0000256" key="1">
    <source>
        <dbReference type="ARBA" id="ARBA00001003"/>
    </source>
</evidence>
<keyword evidence="6 17" id="KW-0812">Transmembrane</keyword>
<keyword evidence="10 17" id="KW-1133">Transmembrane helix</keyword>
<feature type="compositionally biased region" description="Basic and acidic residues" evidence="16">
    <location>
        <begin position="572"/>
        <end position="596"/>
    </location>
</feature>
<dbReference type="SUPFAM" id="SSF53474">
    <property type="entry name" value="alpha/beta-Hydrolases"/>
    <property type="match status" value="1"/>
</dbReference>
<comment type="similarity">
    <text evidence="3 15">Belongs to the peptidase S10 family.</text>
</comment>
<evidence type="ECO:0000256" key="8">
    <source>
        <dbReference type="ARBA" id="ARBA00022729"/>
    </source>
</evidence>
<evidence type="ECO:0000256" key="6">
    <source>
        <dbReference type="ARBA" id="ARBA00022692"/>
    </source>
</evidence>
<dbReference type="GO" id="GO:0004185">
    <property type="term" value="F:serine-type carboxypeptidase activity"/>
    <property type="evidence" value="ECO:0007669"/>
    <property type="project" value="UniProtKB-UniRule"/>
</dbReference>
<organism evidence="19 20">
    <name type="scientific">Saxophila tyrrhenica</name>
    <dbReference type="NCBI Taxonomy" id="1690608"/>
    <lineage>
        <taxon>Eukaryota</taxon>
        <taxon>Fungi</taxon>
        <taxon>Dikarya</taxon>
        <taxon>Ascomycota</taxon>
        <taxon>Pezizomycotina</taxon>
        <taxon>Dothideomycetes</taxon>
        <taxon>Dothideomycetidae</taxon>
        <taxon>Mycosphaerellales</taxon>
        <taxon>Extremaceae</taxon>
        <taxon>Saxophila</taxon>
    </lineage>
</organism>
<evidence type="ECO:0000256" key="13">
    <source>
        <dbReference type="ARBA" id="ARBA00023180"/>
    </source>
</evidence>
<dbReference type="PROSITE" id="PS00131">
    <property type="entry name" value="CARBOXYPEPT_SER_SER"/>
    <property type="match status" value="1"/>
</dbReference>
<keyword evidence="4 15" id="KW-0121">Carboxypeptidase</keyword>
<dbReference type="EC" id="3.4.16.-" evidence="15"/>
<dbReference type="PRINTS" id="PR00724">
    <property type="entry name" value="CRBOXYPTASEC"/>
</dbReference>
<evidence type="ECO:0000256" key="2">
    <source>
        <dbReference type="ARBA" id="ARBA00004393"/>
    </source>
</evidence>
<dbReference type="InterPro" id="IPR018202">
    <property type="entry name" value="Ser_caboxypep_ser_AS"/>
</dbReference>
<evidence type="ECO:0000256" key="12">
    <source>
        <dbReference type="ARBA" id="ARBA00023136"/>
    </source>
</evidence>
<evidence type="ECO:0000256" key="14">
    <source>
        <dbReference type="ARBA" id="ARBA00037042"/>
    </source>
</evidence>
<dbReference type="GO" id="GO:0006508">
    <property type="term" value="P:proteolysis"/>
    <property type="evidence" value="ECO:0007669"/>
    <property type="project" value="UniProtKB-KW"/>
</dbReference>
<evidence type="ECO:0000256" key="11">
    <source>
        <dbReference type="ARBA" id="ARBA00023034"/>
    </source>
</evidence>
<keyword evidence="20" id="KW-1185">Reference proteome</keyword>
<feature type="region of interest" description="Disordered" evidence="16">
    <location>
        <begin position="572"/>
        <end position="633"/>
    </location>
</feature>
<evidence type="ECO:0000256" key="3">
    <source>
        <dbReference type="ARBA" id="ARBA00009431"/>
    </source>
</evidence>
<dbReference type="Gene3D" id="3.40.50.1820">
    <property type="entry name" value="alpha/beta hydrolase"/>
    <property type="match status" value="1"/>
</dbReference>
<evidence type="ECO:0000256" key="4">
    <source>
        <dbReference type="ARBA" id="ARBA00022645"/>
    </source>
</evidence>
<keyword evidence="12 17" id="KW-0472">Membrane</keyword>
<dbReference type="GeneID" id="89925712"/>
<keyword evidence="11" id="KW-0333">Golgi apparatus</keyword>
<feature type="compositionally biased region" description="Pro residues" evidence="16">
    <location>
        <begin position="494"/>
        <end position="515"/>
    </location>
</feature>
<evidence type="ECO:0000313" key="19">
    <source>
        <dbReference type="EMBL" id="KAK5171222.1"/>
    </source>
</evidence>
<dbReference type="GO" id="GO:0006915">
    <property type="term" value="P:apoptotic process"/>
    <property type="evidence" value="ECO:0007669"/>
    <property type="project" value="UniProtKB-KW"/>
</dbReference>
<comment type="catalytic activity">
    <reaction evidence="1">
        <text>Preferential release of a C-terminal arginine or lysine residue.</text>
        <dbReference type="EC" id="3.4.16.6"/>
    </reaction>
</comment>
<dbReference type="PANTHER" id="PTHR11802:SF190">
    <property type="entry name" value="PHEROMONE-PROCESSING CARBOXYPEPTIDASE KEX1"/>
    <property type="match status" value="1"/>
</dbReference>
<evidence type="ECO:0000256" key="16">
    <source>
        <dbReference type="SAM" id="MobiDB-lite"/>
    </source>
</evidence>
<proteinExistence type="inferred from homology"/>
<feature type="chain" id="PRO_5043328664" description="Carboxypeptidase" evidence="18">
    <location>
        <begin position="39"/>
        <end position="633"/>
    </location>
</feature>
<dbReference type="RefSeq" id="XP_064660250.1">
    <property type="nucleotide sequence ID" value="XM_064801620.1"/>
</dbReference>
<name>A0AAV9PFX4_9PEZI</name>
<dbReference type="InterPro" id="IPR001563">
    <property type="entry name" value="Peptidase_S10"/>
</dbReference>
<keyword evidence="7" id="KW-0053">Apoptosis</keyword>